<dbReference type="Proteomes" id="UP000019478">
    <property type="component" value="Unassembled WGS sequence"/>
</dbReference>
<dbReference type="PRINTS" id="PR00081">
    <property type="entry name" value="GDHRDH"/>
</dbReference>
<dbReference type="InterPro" id="IPR002347">
    <property type="entry name" value="SDR_fam"/>
</dbReference>
<keyword evidence="2" id="KW-0521">NADP</keyword>
<dbReference type="AlphaFoldDB" id="W9Y0Y9"/>
<accession>W9Y0Y9</accession>
<comment type="caution">
    <text evidence="4">The sequence shown here is derived from an EMBL/GenBank/DDBJ whole genome shotgun (WGS) entry which is preliminary data.</text>
</comment>
<evidence type="ECO:0000313" key="4">
    <source>
        <dbReference type="EMBL" id="EXJ82876.1"/>
    </source>
</evidence>
<dbReference type="GO" id="GO:0016491">
    <property type="term" value="F:oxidoreductase activity"/>
    <property type="evidence" value="ECO:0007669"/>
    <property type="project" value="UniProtKB-KW"/>
</dbReference>
<dbReference type="OrthoDB" id="1669814at2759"/>
<dbReference type="InterPro" id="IPR036291">
    <property type="entry name" value="NAD(P)-bd_dom_sf"/>
</dbReference>
<evidence type="ECO:0000256" key="1">
    <source>
        <dbReference type="ARBA" id="ARBA00006484"/>
    </source>
</evidence>
<comment type="similarity">
    <text evidence="1">Belongs to the short-chain dehydrogenases/reductases (SDR) family.</text>
</comment>
<sequence>MSSLAGKVVAVTGAASGMGLATAARLYAHGARLSVADINQEALSKAVDQIKAKATGGTSSGTPEILTTVVDVRQSKQVDAWIDKTVKHFGRLDAAANIAGVLGKNFGVGDLTEIDDDEFDYITSVNFKGVFNCLRAELRVMEKGASVVNASSTTGLEGHPKNSVYSATKHAVVGLTKSAAGEVGARGIRVNCVAPGIIRTPMVASLDADKLDSVFSRVPLARVAEPDEAANIFTFLLSDEASYVTGSAFVVDGGMLS</sequence>
<dbReference type="Gene3D" id="3.40.50.720">
    <property type="entry name" value="NAD(P)-binding Rossmann-like Domain"/>
    <property type="match status" value="1"/>
</dbReference>
<evidence type="ECO:0008006" key="6">
    <source>
        <dbReference type="Google" id="ProtNLM"/>
    </source>
</evidence>
<keyword evidence="3" id="KW-0560">Oxidoreductase</keyword>
<evidence type="ECO:0000256" key="2">
    <source>
        <dbReference type="ARBA" id="ARBA00022857"/>
    </source>
</evidence>
<dbReference type="InterPro" id="IPR020904">
    <property type="entry name" value="Sc_DH/Rdtase_CS"/>
</dbReference>
<gene>
    <name evidence="4" type="ORF">A1O3_06692</name>
</gene>
<dbReference type="FunFam" id="3.40.50.720:FF:000084">
    <property type="entry name" value="Short-chain dehydrogenase reductase"/>
    <property type="match status" value="1"/>
</dbReference>
<evidence type="ECO:0000313" key="5">
    <source>
        <dbReference type="Proteomes" id="UP000019478"/>
    </source>
</evidence>
<reference evidence="4 5" key="1">
    <citation type="submission" date="2013-03" db="EMBL/GenBank/DDBJ databases">
        <title>The Genome Sequence of Capronia epimyces CBS 606.96.</title>
        <authorList>
            <consortium name="The Broad Institute Genomics Platform"/>
            <person name="Cuomo C."/>
            <person name="de Hoog S."/>
            <person name="Gorbushina A."/>
            <person name="Walker B."/>
            <person name="Young S.K."/>
            <person name="Zeng Q."/>
            <person name="Gargeya S."/>
            <person name="Fitzgerald M."/>
            <person name="Haas B."/>
            <person name="Abouelleil A."/>
            <person name="Allen A.W."/>
            <person name="Alvarado L."/>
            <person name="Arachchi H.M."/>
            <person name="Berlin A.M."/>
            <person name="Chapman S.B."/>
            <person name="Gainer-Dewar J."/>
            <person name="Goldberg J."/>
            <person name="Griggs A."/>
            <person name="Gujja S."/>
            <person name="Hansen M."/>
            <person name="Howarth C."/>
            <person name="Imamovic A."/>
            <person name="Ireland A."/>
            <person name="Larimer J."/>
            <person name="McCowan C."/>
            <person name="Murphy C."/>
            <person name="Pearson M."/>
            <person name="Poon T.W."/>
            <person name="Priest M."/>
            <person name="Roberts A."/>
            <person name="Saif S."/>
            <person name="Shea T."/>
            <person name="Sisk P."/>
            <person name="Sykes S."/>
            <person name="Wortman J."/>
            <person name="Nusbaum C."/>
            <person name="Birren B."/>
        </authorList>
    </citation>
    <scope>NUCLEOTIDE SEQUENCE [LARGE SCALE GENOMIC DNA]</scope>
    <source>
        <strain evidence="4 5">CBS 606.96</strain>
    </source>
</reference>
<dbReference type="eggNOG" id="KOG0725">
    <property type="taxonomic scope" value="Eukaryota"/>
</dbReference>
<dbReference type="STRING" id="1182542.W9Y0Y9"/>
<protein>
    <recommendedName>
        <fullName evidence="6">3-oxoacyl-[acyl-carrier protein] reductase</fullName>
    </recommendedName>
</protein>
<dbReference type="PANTHER" id="PTHR24321:SF8">
    <property type="entry name" value="ESTRADIOL 17-BETA-DEHYDROGENASE 8-RELATED"/>
    <property type="match status" value="1"/>
</dbReference>
<keyword evidence="5" id="KW-1185">Reference proteome</keyword>
<proteinExistence type="inferred from homology"/>
<dbReference type="CDD" id="cd05233">
    <property type="entry name" value="SDR_c"/>
    <property type="match status" value="1"/>
</dbReference>
<dbReference type="SUPFAM" id="SSF51735">
    <property type="entry name" value="NAD(P)-binding Rossmann-fold domains"/>
    <property type="match status" value="1"/>
</dbReference>
<name>W9Y0Y9_9EURO</name>
<dbReference type="GeneID" id="19170799"/>
<dbReference type="HOGENOM" id="CLU_010194_1_0_1"/>
<dbReference type="Pfam" id="PF13561">
    <property type="entry name" value="adh_short_C2"/>
    <property type="match status" value="1"/>
</dbReference>
<dbReference type="PANTHER" id="PTHR24321">
    <property type="entry name" value="DEHYDROGENASES, SHORT CHAIN"/>
    <property type="match status" value="1"/>
</dbReference>
<organism evidence="4 5">
    <name type="scientific">Capronia epimyces CBS 606.96</name>
    <dbReference type="NCBI Taxonomy" id="1182542"/>
    <lineage>
        <taxon>Eukaryota</taxon>
        <taxon>Fungi</taxon>
        <taxon>Dikarya</taxon>
        <taxon>Ascomycota</taxon>
        <taxon>Pezizomycotina</taxon>
        <taxon>Eurotiomycetes</taxon>
        <taxon>Chaetothyriomycetidae</taxon>
        <taxon>Chaetothyriales</taxon>
        <taxon>Herpotrichiellaceae</taxon>
        <taxon>Capronia</taxon>
    </lineage>
</organism>
<dbReference type="PROSITE" id="PS00061">
    <property type="entry name" value="ADH_SHORT"/>
    <property type="match status" value="1"/>
</dbReference>
<dbReference type="PRINTS" id="PR00080">
    <property type="entry name" value="SDRFAMILY"/>
</dbReference>
<evidence type="ECO:0000256" key="3">
    <source>
        <dbReference type="ARBA" id="ARBA00023002"/>
    </source>
</evidence>
<dbReference type="EMBL" id="AMGY01000005">
    <property type="protein sequence ID" value="EXJ82876.1"/>
    <property type="molecule type" value="Genomic_DNA"/>
</dbReference>
<dbReference type="RefSeq" id="XP_007734999.1">
    <property type="nucleotide sequence ID" value="XM_007736809.1"/>
</dbReference>